<sequence>MALTKKISLKKFQEKSGQVFKLVNAQDVEVIIYDERGPLARLSPFVSANKPVKLRTLEPARHYHDNPMDRGGIWAISETVRKAIAPAKREGSAGFFSPGGWWKAARASVILPFV</sequence>
<reference evidence="1" key="1">
    <citation type="submission" date="2018-06" db="EMBL/GenBank/DDBJ databases">
        <authorList>
            <person name="Zhirakovskaya E."/>
        </authorList>
    </citation>
    <scope>NUCLEOTIDE SEQUENCE</scope>
</reference>
<evidence type="ECO:0000313" key="1">
    <source>
        <dbReference type="EMBL" id="VAX22823.1"/>
    </source>
</evidence>
<organism evidence="1">
    <name type="scientific">hydrothermal vent metagenome</name>
    <dbReference type="NCBI Taxonomy" id="652676"/>
    <lineage>
        <taxon>unclassified sequences</taxon>
        <taxon>metagenomes</taxon>
        <taxon>ecological metagenomes</taxon>
    </lineage>
</organism>
<gene>
    <name evidence="1" type="ORF">MNBD_NITROSPINAE03-14</name>
</gene>
<dbReference type="EMBL" id="UOGB01000252">
    <property type="protein sequence ID" value="VAX22823.1"/>
    <property type="molecule type" value="Genomic_DNA"/>
</dbReference>
<proteinExistence type="predicted"/>
<accession>A0A3B1CDP9</accession>
<name>A0A3B1CDP9_9ZZZZ</name>
<dbReference type="AlphaFoldDB" id="A0A3B1CDP9"/>
<protein>
    <submittedName>
        <fullName evidence="1">Uncharacterized protein</fullName>
    </submittedName>
</protein>